<dbReference type="AlphaFoldDB" id="A0AAW1K5N1"/>
<keyword evidence="3" id="KW-1185">Reference proteome</keyword>
<organism evidence="2 3">
    <name type="scientific">Popillia japonica</name>
    <name type="common">Japanese beetle</name>
    <dbReference type="NCBI Taxonomy" id="7064"/>
    <lineage>
        <taxon>Eukaryota</taxon>
        <taxon>Metazoa</taxon>
        <taxon>Ecdysozoa</taxon>
        <taxon>Arthropoda</taxon>
        <taxon>Hexapoda</taxon>
        <taxon>Insecta</taxon>
        <taxon>Pterygota</taxon>
        <taxon>Neoptera</taxon>
        <taxon>Endopterygota</taxon>
        <taxon>Coleoptera</taxon>
        <taxon>Polyphaga</taxon>
        <taxon>Scarabaeiformia</taxon>
        <taxon>Scarabaeidae</taxon>
        <taxon>Rutelinae</taxon>
        <taxon>Popillia</taxon>
    </lineage>
</organism>
<dbReference type="Pfam" id="PF21787">
    <property type="entry name" value="TNP-like_RNaseH_N"/>
    <property type="match status" value="1"/>
</dbReference>
<feature type="domain" description="Transposable element P transposase-like RNase H" evidence="1">
    <location>
        <begin position="8"/>
        <end position="139"/>
    </location>
</feature>
<protein>
    <submittedName>
        <fullName evidence="2">Transposase protein</fullName>
    </submittedName>
</protein>
<sequence>MLKGIPISPGISDFIFTNLTSAAASLKTREKICILMFDEISLQPGIYLNAHINDFEGFEDYGDRRSTDIANYAQVYMLKGIASDWKQPISFTFFKGPTKVADLVRILKKNIQKCLECGFQVVATVSDQGSNNQAAVNFLMKNSVKNYDYECMKYYYINYKKIVHLYDTPHLLKGIRNNLLKYDLVWNKDGVQHTARWSDIEKAYQIDRGCGELRAMPKLTDHHIHRSKIRKMKLLYQTLVQHSPLPRNYIPYNVQLLITLWLLATPDSFRSVGRRFNVNKGTAHFVYQNFIRRLFDLRTQFIVWPNAIEIKEIQKRIEPKSGFPSVCGFIDGLGNKMRENALELLGCNGHLLEDGGYTLSEHLLVPYLDNGHLLDEEIH</sequence>
<gene>
    <name evidence="2" type="ORF">QE152_g24646</name>
</gene>
<dbReference type="EMBL" id="JASPKY010000255">
    <property type="protein sequence ID" value="KAK9712907.1"/>
    <property type="molecule type" value="Genomic_DNA"/>
</dbReference>
<proteinExistence type="predicted"/>
<dbReference type="Proteomes" id="UP001458880">
    <property type="component" value="Unassembled WGS sequence"/>
</dbReference>
<name>A0AAW1K5N1_POPJA</name>
<dbReference type="InterPro" id="IPR048365">
    <property type="entry name" value="TNP-like_RNaseH_N"/>
</dbReference>
<comment type="caution">
    <text evidence="2">The sequence shown here is derived from an EMBL/GenBank/DDBJ whole genome shotgun (WGS) entry which is preliminary data.</text>
</comment>
<accession>A0AAW1K5N1</accession>
<evidence type="ECO:0000313" key="2">
    <source>
        <dbReference type="EMBL" id="KAK9712907.1"/>
    </source>
</evidence>
<reference evidence="2 3" key="1">
    <citation type="journal article" date="2024" name="BMC Genomics">
        <title>De novo assembly and annotation of Popillia japonica's genome with initial clues to its potential as an invasive pest.</title>
        <authorList>
            <person name="Cucini C."/>
            <person name="Boschi S."/>
            <person name="Funari R."/>
            <person name="Cardaioli E."/>
            <person name="Iannotti N."/>
            <person name="Marturano G."/>
            <person name="Paoli F."/>
            <person name="Bruttini M."/>
            <person name="Carapelli A."/>
            <person name="Frati F."/>
            <person name="Nardi F."/>
        </authorList>
    </citation>
    <scope>NUCLEOTIDE SEQUENCE [LARGE SCALE GENOMIC DNA]</scope>
    <source>
        <strain evidence="2">DMR45628</strain>
    </source>
</reference>
<evidence type="ECO:0000259" key="1">
    <source>
        <dbReference type="Pfam" id="PF21787"/>
    </source>
</evidence>
<evidence type="ECO:0000313" key="3">
    <source>
        <dbReference type="Proteomes" id="UP001458880"/>
    </source>
</evidence>